<dbReference type="Proteomes" id="UP000799291">
    <property type="component" value="Unassembled WGS sequence"/>
</dbReference>
<name>A0A6G1IR77_9PLEO</name>
<dbReference type="InterPro" id="IPR051783">
    <property type="entry name" value="NAD(P)-dependent_oxidoreduct"/>
</dbReference>
<dbReference type="PANTHER" id="PTHR48079:SF6">
    <property type="entry name" value="NAD(P)-BINDING DOMAIN-CONTAINING PROTEIN-RELATED"/>
    <property type="match status" value="1"/>
</dbReference>
<gene>
    <name evidence="1" type="ORF">K458DRAFT_421083</name>
</gene>
<reference evidence="1" key="1">
    <citation type="journal article" date="2020" name="Stud. Mycol.">
        <title>101 Dothideomycetes genomes: a test case for predicting lifestyles and emergence of pathogens.</title>
        <authorList>
            <person name="Haridas S."/>
            <person name="Albert R."/>
            <person name="Binder M."/>
            <person name="Bloem J."/>
            <person name="Labutti K."/>
            <person name="Salamov A."/>
            <person name="Andreopoulos B."/>
            <person name="Baker S."/>
            <person name="Barry K."/>
            <person name="Bills G."/>
            <person name="Bluhm B."/>
            <person name="Cannon C."/>
            <person name="Castanera R."/>
            <person name="Culley D."/>
            <person name="Daum C."/>
            <person name="Ezra D."/>
            <person name="Gonzalez J."/>
            <person name="Henrissat B."/>
            <person name="Kuo A."/>
            <person name="Liang C."/>
            <person name="Lipzen A."/>
            <person name="Lutzoni F."/>
            <person name="Magnuson J."/>
            <person name="Mondo S."/>
            <person name="Nolan M."/>
            <person name="Ohm R."/>
            <person name="Pangilinan J."/>
            <person name="Park H.-J."/>
            <person name="Ramirez L."/>
            <person name="Alfaro M."/>
            <person name="Sun H."/>
            <person name="Tritt A."/>
            <person name="Yoshinaga Y."/>
            <person name="Zwiers L.-H."/>
            <person name="Turgeon B."/>
            <person name="Goodwin S."/>
            <person name="Spatafora J."/>
            <person name="Crous P."/>
            <person name="Grigoriev I."/>
        </authorList>
    </citation>
    <scope>NUCLEOTIDE SEQUENCE</scope>
    <source>
        <strain evidence="1">CBS 122367</strain>
    </source>
</reference>
<evidence type="ECO:0000313" key="1">
    <source>
        <dbReference type="EMBL" id="KAF2680732.1"/>
    </source>
</evidence>
<dbReference type="EMBL" id="MU005594">
    <property type="protein sequence ID" value="KAF2680732.1"/>
    <property type="molecule type" value="Genomic_DNA"/>
</dbReference>
<dbReference type="Gene3D" id="3.40.50.720">
    <property type="entry name" value="NAD(P)-binding Rossmann-like Domain"/>
    <property type="match status" value="1"/>
</dbReference>
<dbReference type="InterPro" id="IPR036291">
    <property type="entry name" value="NAD(P)-bd_dom_sf"/>
</dbReference>
<protein>
    <recommendedName>
        <fullName evidence="3">NAD-dependent epimerase/dehydratase domain-containing protein</fullName>
    </recommendedName>
</protein>
<organism evidence="1 2">
    <name type="scientific">Lentithecium fluviatile CBS 122367</name>
    <dbReference type="NCBI Taxonomy" id="1168545"/>
    <lineage>
        <taxon>Eukaryota</taxon>
        <taxon>Fungi</taxon>
        <taxon>Dikarya</taxon>
        <taxon>Ascomycota</taxon>
        <taxon>Pezizomycotina</taxon>
        <taxon>Dothideomycetes</taxon>
        <taxon>Pleosporomycetidae</taxon>
        <taxon>Pleosporales</taxon>
        <taxon>Massarineae</taxon>
        <taxon>Lentitheciaceae</taxon>
        <taxon>Lentithecium</taxon>
    </lineage>
</organism>
<dbReference type="SUPFAM" id="SSF51735">
    <property type="entry name" value="NAD(P)-binding Rossmann-fold domains"/>
    <property type="match status" value="1"/>
</dbReference>
<dbReference type="OrthoDB" id="2130169at2759"/>
<keyword evidence="2" id="KW-1185">Reference proteome</keyword>
<accession>A0A6G1IR77</accession>
<dbReference type="GO" id="GO:0004029">
    <property type="term" value="F:aldehyde dehydrogenase (NAD+) activity"/>
    <property type="evidence" value="ECO:0007669"/>
    <property type="project" value="TreeGrafter"/>
</dbReference>
<dbReference type="AlphaFoldDB" id="A0A6G1IR77"/>
<dbReference type="PANTHER" id="PTHR48079">
    <property type="entry name" value="PROTEIN YEEZ"/>
    <property type="match status" value="1"/>
</dbReference>
<evidence type="ECO:0008006" key="3">
    <source>
        <dbReference type="Google" id="ProtNLM"/>
    </source>
</evidence>
<evidence type="ECO:0000313" key="2">
    <source>
        <dbReference type="Proteomes" id="UP000799291"/>
    </source>
</evidence>
<dbReference type="GO" id="GO:0005737">
    <property type="term" value="C:cytoplasm"/>
    <property type="evidence" value="ECO:0007669"/>
    <property type="project" value="TreeGrafter"/>
</dbReference>
<sequence>MYRSDVIYSDDDPAGIDNLPPGALHRNVDLLIVQASRELGRKARIVVLIPPVVYGFIPAHKRISMGLPSLVRFALKHGYSGRIGEGRNVWSGVHVADLGRAYMTLIDKLDSAAPYPWENSYFFVDNGEEFSWAEAAENVGRILHMLGKISSPESHLFEQSKLGDVFGPYTVSVAGGNARCRSVRLPQLGWVPREKSIWASMEEDEIPYMVSQN</sequence>
<proteinExistence type="predicted"/>